<dbReference type="PANTHER" id="PTHR33992">
    <property type="entry name" value="RIBONUCLEASE P PROTEIN COMPONENT"/>
    <property type="match status" value="1"/>
</dbReference>
<evidence type="ECO:0000256" key="1">
    <source>
        <dbReference type="ARBA" id="ARBA00022694"/>
    </source>
</evidence>
<dbReference type="NCBIfam" id="TIGR00188">
    <property type="entry name" value="rnpA"/>
    <property type="match status" value="1"/>
</dbReference>
<keyword evidence="5 6" id="KW-0694">RNA-binding</keyword>
<evidence type="ECO:0000256" key="5">
    <source>
        <dbReference type="ARBA" id="ARBA00022884"/>
    </source>
</evidence>
<keyword evidence="2 6" id="KW-0540">Nuclease</keyword>
<evidence type="ECO:0000256" key="2">
    <source>
        <dbReference type="ARBA" id="ARBA00022722"/>
    </source>
</evidence>
<comment type="subunit">
    <text evidence="6">Consists of a catalytic RNA component (M1 or rnpB) and a protein subunit.</text>
</comment>
<keyword evidence="1 6" id="KW-0819">tRNA processing</keyword>
<dbReference type="EMBL" id="AQHR01000034">
    <property type="protein sequence ID" value="EON78489.1"/>
    <property type="molecule type" value="Genomic_DNA"/>
</dbReference>
<dbReference type="STRING" id="1232681.ADIS_1004"/>
<dbReference type="Pfam" id="PF00825">
    <property type="entry name" value="Ribonuclease_P"/>
    <property type="match status" value="1"/>
</dbReference>
<evidence type="ECO:0000313" key="8">
    <source>
        <dbReference type="EMBL" id="EON78489.1"/>
    </source>
</evidence>
<name>R7ZWV2_9BACT</name>
<evidence type="ECO:0000256" key="6">
    <source>
        <dbReference type="HAMAP-Rule" id="MF_00227"/>
    </source>
</evidence>
<evidence type="ECO:0000256" key="3">
    <source>
        <dbReference type="ARBA" id="ARBA00022759"/>
    </source>
</evidence>
<accession>R7ZWV2</accession>
<dbReference type="GO" id="GO:0042781">
    <property type="term" value="F:3'-tRNA processing endoribonuclease activity"/>
    <property type="evidence" value="ECO:0007669"/>
    <property type="project" value="TreeGrafter"/>
</dbReference>
<evidence type="ECO:0000256" key="4">
    <source>
        <dbReference type="ARBA" id="ARBA00022801"/>
    </source>
</evidence>
<dbReference type="HAMAP" id="MF_00227">
    <property type="entry name" value="RNase_P"/>
    <property type="match status" value="1"/>
</dbReference>
<comment type="similarity">
    <text evidence="6">Belongs to the RnpA family.</text>
</comment>
<dbReference type="AlphaFoldDB" id="R7ZWV2"/>
<sequence length="119" mass="14101">MDRKFPKSERLHSRKSIKELFDKSSSFFLFPFKVIFFPLDSLPADRVLISVSKKRLKKAVDRNWIKRRIREAYRLNKQLLAGKPGSHKHIGIIYVSSELMDYKEINKKLVIILRKLSNL</sequence>
<keyword evidence="3 6" id="KW-0255">Endonuclease</keyword>
<comment type="caution">
    <text evidence="8">The sequence shown here is derived from an EMBL/GenBank/DDBJ whole genome shotgun (WGS) entry which is preliminary data.</text>
</comment>
<dbReference type="InterPro" id="IPR014721">
    <property type="entry name" value="Ribsml_uS5_D2-typ_fold_subgr"/>
</dbReference>
<dbReference type="GO" id="GO:0004526">
    <property type="term" value="F:ribonuclease P activity"/>
    <property type="evidence" value="ECO:0007669"/>
    <property type="project" value="UniProtKB-UniRule"/>
</dbReference>
<dbReference type="EC" id="3.1.26.5" evidence="6 7"/>
<dbReference type="GO" id="GO:0030677">
    <property type="term" value="C:ribonuclease P complex"/>
    <property type="evidence" value="ECO:0007669"/>
    <property type="project" value="TreeGrafter"/>
</dbReference>
<dbReference type="SUPFAM" id="SSF54211">
    <property type="entry name" value="Ribosomal protein S5 domain 2-like"/>
    <property type="match status" value="1"/>
</dbReference>
<dbReference type="Gene3D" id="3.30.230.10">
    <property type="match status" value="1"/>
</dbReference>
<comment type="catalytic activity">
    <reaction evidence="6">
        <text>Endonucleolytic cleavage of RNA, removing 5'-extranucleotides from tRNA precursor.</text>
        <dbReference type="EC" id="3.1.26.5"/>
    </reaction>
</comment>
<keyword evidence="4 6" id="KW-0378">Hydrolase</keyword>
<dbReference type="Proteomes" id="UP000013909">
    <property type="component" value="Unassembled WGS sequence"/>
</dbReference>
<evidence type="ECO:0000313" key="9">
    <source>
        <dbReference type="Proteomes" id="UP000013909"/>
    </source>
</evidence>
<dbReference type="GO" id="GO:0001682">
    <property type="term" value="P:tRNA 5'-leader removal"/>
    <property type="evidence" value="ECO:0007669"/>
    <property type="project" value="UniProtKB-UniRule"/>
</dbReference>
<dbReference type="PATRIC" id="fig|1288963.3.peg.1003"/>
<proteinExistence type="inferred from homology"/>
<protein>
    <recommendedName>
        <fullName evidence="6 7">Ribonuclease P protein component</fullName>
        <shortName evidence="6">RNase P protein</shortName>
        <shortName evidence="6">RNaseP protein</shortName>
        <ecNumber evidence="6 7">3.1.26.5</ecNumber>
    </recommendedName>
    <alternativeName>
        <fullName evidence="6">Protein C5</fullName>
    </alternativeName>
</protein>
<evidence type="ECO:0000256" key="7">
    <source>
        <dbReference type="NCBIfam" id="TIGR00188"/>
    </source>
</evidence>
<dbReference type="InterPro" id="IPR020568">
    <property type="entry name" value="Ribosomal_Su5_D2-typ_SF"/>
</dbReference>
<dbReference type="OrthoDB" id="1524972at2"/>
<keyword evidence="9" id="KW-1185">Reference proteome</keyword>
<dbReference type="InterPro" id="IPR000100">
    <property type="entry name" value="RNase_P"/>
</dbReference>
<reference evidence="8 9" key="1">
    <citation type="submission" date="2013-02" db="EMBL/GenBank/DDBJ databases">
        <title>A novel strain isolated from Lonar lake, Maharashtra, India.</title>
        <authorList>
            <person name="Singh A."/>
        </authorList>
    </citation>
    <scope>NUCLEOTIDE SEQUENCE [LARGE SCALE GENOMIC DNA]</scope>
    <source>
        <strain evidence="8 9">AK24</strain>
    </source>
</reference>
<dbReference type="RefSeq" id="WP_010853151.1">
    <property type="nucleotide sequence ID" value="NZ_AQHR01000034.1"/>
</dbReference>
<organism evidence="8 9">
    <name type="scientific">Lunatimonas lonarensis</name>
    <dbReference type="NCBI Taxonomy" id="1232681"/>
    <lineage>
        <taxon>Bacteria</taxon>
        <taxon>Pseudomonadati</taxon>
        <taxon>Bacteroidota</taxon>
        <taxon>Cytophagia</taxon>
        <taxon>Cytophagales</taxon>
        <taxon>Cyclobacteriaceae</taxon>
    </lineage>
</organism>
<dbReference type="PANTHER" id="PTHR33992:SF1">
    <property type="entry name" value="RIBONUCLEASE P PROTEIN COMPONENT"/>
    <property type="match status" value="1"/>
</dbReference>
<gene>
    <name evidence="6" type="primary">rnpA</name>
    <name evidence="8" type="ORF">ADIS_1004</name>
</gene>
<comment type="function">
    <text evidence="6">RNaseP catalyzes the removal of the 5'-leader sequence from pre-tRNA to produce the mature 5'-terminus. It can also cleave other RNA substrates such as 4.5S RNA. The protein component plays an auxiliary but essential role in vivo by binding to the 5'-leader sequence and broadening the substrate specificity of the ribozyme.</text>
</comment>
<dbReference type="GO" id="GO:0000049">
    <property type="term" value="F:tRNA binding"/>
    <property type="evidence" value="ECO:0007669"/>
    <property type="project" value="UniProtKB-UniRule"/>
</dbReference>